<gene>
    <name evidence="5" type="ORF">BST13_02965</name>
</gene>
<reference evidence="5 6" key="1">
    <citation type="submission" date="2017-02" db="EMBL/GenBank/DDBJ databases">
        <title>The new phylogeny of genus Mycobacterium.</title>
        <authorList>
            <person name="Tortoli E."/>
            <person name="Trovato A."/>
            <person name="Cirillo D.M."/>
        </authorList>
    </citation>
    <scope>NUCLEOTIDE SEQUENCE [LARGE SCALE GENOMIC DNA]</scope>
    <source>
        <strain evidence="5 6">RW6</strain>
    </source>
</reference>
<keyword evidence="6" id="KW-1185">Reference proteome</keyword>
<dbReference type="InterPro" id="IPR051120">
    <property type="entry name" value="ABC_AA/LPS_Transport"/>
</dbReference>
<dbReference type="PANTHER" id="PTHR45772">
    <property type="entry name" value="CONSERVED COMPONENT OF ABC TRANSPORTER FOR NATURAL AMINO ACIDS-RELATED"/>
    <property type="match status" value="1"/>
</dbReference>
<dbReference type="InterPro" id="IPR003593">
    <property type="entry name" value="AAA+_ATPase"/>
</dbReference>
<keyword evidence="1" id="KW-0813">Transport</keyword>
<dbReference type="CDD" id="cd03219">
    <property type="entry name" value="ABC_Mj1267_LivG_branched"/>
    <property type="match status" value="1"/>
</dbReference>
<comment type="caution">
    <text evidence="5">The sequence shown here is derived from an EMBL/GenBank/DDBJ whole genome shotgun (WGS) entry which is preliminary data.</text>
</comment>
<accession>A0A1X0BA97</accession>
<dbReference type="Gene3D" id="3.40.50.300">
    <property type="entry name" value="P-loop containing nucleotide triphosphate hydrolases"/>
    <property type="match status" value="1"/>
</dbReference>
<dbReference type="Pfam" id="PF00005">
    <property type="entry name" value="ABC_tran"/>
    <property type="match status" value="1"/>
</dbReference>
<evidence type="ECO:0000313" key="5">
    <source>
        <dbReference type="EMBL" id="ORA39240.1"/>
    </source>
</evidence>
<dbReference type="GO" id="GO:0016887">
    <property type="term" value="F:ATP hydrolysis activity"/>
    <property type="evidence" value="ECO:0007669"/>
    <property type="project" value="InterPro"/>
</dbReference>
<dbReference type="Pfam" id="PF12399">
    <property type="entry name" value="BCA_ABC_TP_C"/>
    <property type="match status" value="1"/>
</dbReference>
<organism evidence="5 6">
    <name type="scientific">Mycobacterium aquaticum</name>
    <dbReference type="NCBI Taxonomy" id="1927124"/>
    <lineage>
        <taxon>Bacteria</taxon>
        <taxon>Bacillati</taxon>
        <taxon>Actinomycetota</taxon>
        <taxon>Actinomycetes</taxon>
        <taxon>Mycobacteriales</taxon>
        <taxon>Mycobacteriaceae</taxon>
        <taxon>Mycobacterium</taxon>
    </lineage>
</organism>
<evidence type="ECO:0000256" key="1">
    <source>
        <dbReference type="ARBA" id="ARBA00022448"/>
    </source>
</evidence>
<name>A0A1X0BA97_9MYCO</name>
<dbReference type="SMART" id="SM00382">
    <property type="entry name" value="AAA"/>
    <property type="match status" value="1"/>
</dbReference>
<evidence type="ECO:0000313" key="6">
    <source>
        <dbReference type="Proteomes" id="UP000192448"/>
    </source>
</evidence>
<dbReference type="SUPFAM" id="SSF52540">
    <property type="entry name" value="P-loop containing nucleoside triphosphate hydrolases"/>
    <property type="match status" value="1"/>
</dbReference>
<dbReference type="InterPro" id="IPR003439">
    <property type="entry name" value="ABC_transporter-like_ATP-bd"/>
</dbReference>
<keyword evidence="2" id="KW-0547">Nucleotide-binding</keyword>
<feature type="domain" description="ABC transporter" evidence="4">
    <location>
        <begin position="7"/>
        <end position="240"/>
    </location>
</feature>
<evidence type="ECO:0000256" key="2">
    <source>
        <dbReference type="ARBA" id="ARBA00022741"/>
    </source>
</evidence>
<dbReference type="PANTHER" id="PTHR45772:SF9">
    <property type="entry name" value="CONSERVED COMPONENT OF ABC TRANSPORTER FOR NATURAL AMINO ACIDS"/>
    <property type="match status" value="1"/>
</dbReference>
<keyword evidence="3" id="KW-0067">ATP-binding</keyword>
<dbReference type="EMBL" id="MVHF01000002">
    <property type="protein sequence ID" value="ORA39240.1"/>
    <property type="molecule type" value="Genomic_DNA"/>
</dbReference>
<dbReference type="Proteomes" id="UP000192448">
    <property type="component" value="Unassembled WGS sequence"/>
</dbReference>
<dbReference type="GO" id="GO:0005886">
    <property type="term" value="C:plasma membrane"/>
    <property type="evidence" value="ECO:0007669"/>
    <property type="project" value="TreeGrafter"/>
</dbReference>
<dbReference type="OrthoDB" id="3396710at2"/>
<evidence type="ECO:0000256" key="3">
    <source>
        <dbReference type="ARBA" id="ARBA00022840"/>
    </source>
</evidence>
<protein>
    <recommendedName>
        <fullName evidence="4">ABC transporter domain-containing protein</fullName>
    </recommendedName>
</protein>
<proteinExistence type="predicted"/>
<evidence type="ECO:0000259" key="4">
    <source>
        <dbReference type="PROSITE" id="PS50893"/>
    </source>
</evidence>
<dbReference type="STRING" id="1927124.BST13_02965"/>
<dbReference type="GO" id="GO:0005524">
    <property type="term" value="F:ATP binding"/>
    <property type="evidence" value="ECO:0007669"/>
    <property type="project" value="UniProtKB-KW"/>
</dbReference>
<dbReference type="InterPro" id="IPR032823">
    <property type="entry name" value="BCA_ABC_TP_C"/>
</dbReference>
<dbReference type="InterPro" id="IPR027417">
    <property type="entry name" value="P-loop_NTPase"/>
</dbReference>
<dbReference type="PROSITE" id="PS50893">
    <property type="entry name" value="ABC_TRANSPORTER_2"/>
    <property type="match status" value="1"/>
</dbReference>
<dbReference type="AlphaFoldDB" id="A0A1X0BA97"/>
<sequence length="242" mass="25276">MNAGCCLKSSGVCVSFGGVNALQDVNVVVEPGEIVGLIGPNGAGKTTLLNALSGFQQPSSGRVCLDGSDVTGTPAHRFASLGLTRSFQGCRLFPRLTVRENVEAAAIGVGMKRRAARELAAHLLARADLTPSADTFAADLPAGDQRLLGLVRAVAGRPRYLLLDEPAAGLNDDESVALVSTMSDVRDDVGCAILIVEHDMRVIMPLCERIYVLDHGRVLAEGSAAEIRSNPAVVEAYLGVVA</sequence>